<keyword evidence="1 6" id="KW-0378">Hydrolase</keyword>
<evidence type="ECO:0000259" key="4">
    <source>
        <dbReference type="PROSITE" id="PS50110"/>
    </source>
</evidence>
<dbReference type="HAMAP" id="MF_00099">
    <property type="entry name" value="CheB_chemtxs"/>
    <property type="match status" value="1"/>
</dbReference>
<accession>A0A3B0TAA1</accession>
<dbReference type="CDD" id="cd16432">
    <property type="entry name" value="CheB_Rec"/>
    <property type="match status" value="1"/>
</dbReference>
<protein>
    <recommendedName>
        <fullName evidence="2">protein-glutamate methylesterase</fullName>
        <ecNumber evidence="2">3.1.1.61</ecNumber>
    </recommendedName>
</protein>
<dbReference type="Gene3D" id="3.40.50.180">
    <property type="entry name" value="Methylesterase CheB, C-terminal domain"/>
    <property type="match status" value="1"/>
</dbReference>
<reference evidence="6" key="1">
    <citation type="submission" date="2018-06" db="EMBL/GenBank/DDBJ databases">
        <authorList>
            <person name="Zhirakovskaya E."/>
        </authorList>
    </citation>
    <scope>NUCLEOTIDE SEQUENCE</scope>
</reference>
<sequence length="390" mass="40006">MALSNAAARTIADEQAGSIVRVMVVDDSVVIRGLVSRWLAEDSQIDVVAKCANGAIAVEQVGKARPDVIILDIEMPVMDGLTALPKLLAARPGVHVIIASTLTKRNAAISLKALALGAAECLPKPEGNSGITTSADFRRDLLIKVRGLGGLDGVVRPARPAPVPAAAGAPARPVPAAGHGRREIDQKVSLQPYNRGVPRVLVIGSSTGGPQALAKVLGSLDGAIANIPCFITQHMPPTFTAMLAQNIARSTGLPCAEAAQGDVPKAGHIYIAPGGKHLLVKRRGAGHVCQLDDGPPVNFTKPCVDVMFDSVSESYGANILSVILTGMGADGAMGAARIRAAGGNVIAQDEASSVVWGMPGATAQSGACSALLPIEKIGPEISRICRGKTL</sequence>
<dbReference type="InterPro" id="IPR008248">
    <property type="entry name" value="CheB-like"/>
</dbReference>
<dbReference type="Pfam" id="PF00072">
    <property type="entry name" value="Response_reg"/>
    <property type="match status" value="1"/>
</dbReference>
<dbReference type="GO" id="GO:0008984">
    <property type="term" value="F:protein-glutamate methylesterase activity"/>
    <property type="evidence" value="ECO:0007669"/>
    <property type="project" value="UniProtKB-EC"/>
</dbReference>
<dbReference type="InterPro" id="IPR035909">
    <property type="entry name" value="CheB_C"/>
</dbReference>
<dbReference type="EMBL" id="UOEM01000065">
    <property type="protein sequence ID" value="VAW13790.1"/>
    <property type="molecule type" value="Genomic_DNA"/>
</dbReference>
<gene>
    <name evidence="6" type="ORF">MNBD_ALPHA09-1346</name>
</gene>
<organism evidence="6">
    <name type="scientific">hydrothermal vent metagenome</name>
    <dbReference type="NCBI Taxonomy" id="652676"/>
    <lineage>
        <taxon>unclassified sequences</taxon>
        <taxon>metagenomes</taxon>
        <taxon>ecological metagenomes</taxon>
    </lineage>
</organism>
<dbReference type="PROSITE" id="PS50110">
    <property type="entry name" value="RESPONSE_REGULATORY"/>
    <property type="match status" value="1"/>
</dbReference>
<evidence type="ECO:0000313" key="6">
    <source>
        <dbReference type="EMBL" id="VAW13790.1"/>
    </source>
</evidence>
<dbReference type="GO" id="GO:0006935">
    <property type="term" value="P:chemotaxis"/>
    <property type="evidence" value="ECO:0007669"/>
    <property type="project" value="InterPro"/>
</dbReference>
<dbReference type="SUPFAM" id="SSF52172">
    <property type="entry name" value="CheY-like"/>
    <property type="match status" value="1"/>
</dbReference>
<dbReference type="InterPro" id="IPR001789">
    <property type="entry name" value="Sig_transdc_resp-reg_receiver"/>
</dbReference>
<evidence type="ECO:0000256" key="2">
    <source>
        <dbReference type="ARBA" id="ARBA00039140"/>
    </source>
</evidence>
<dbReference type="Gene3D" id="3.40.50.2300">
    <property type="match status" value="1"/>
</dbReference>
<dbReference type="SMART" id="SM00448">
    <property type="entry name" value="REC"/>
    <property type="match status" value="1"/>
</dbReference>
<dbReference type="PIRSF" id="PIRSF000876">
    <property type="entry name" value="RR_chemtxs_CheB"/>
    <property type="match status" value="1"/>
</dbReference>
<proteinExistence type="inferred from homology"/>
<dbReference type="CDD" id="cd17541">
    <property type="entry name" value="REC_CheB-like"/>
    <property type="match status" value="1"/>
</dbReference>
<name>A0A3B0TAA1_9ZZZZ</name>
<evidence type="ECO:0000256" key="1">
    <source>
        <dbReference type="ARBA" id="ARBA00022801"/>
    </source>
</evidence>
<dbReference type="Pfam" id="PF01339">
    <property type="entry name" value="CheB_methylest"/>
    <property type="match status" value="1"/>
</dbReference>
<dbReference type="EC" id="3.1.1.61" evidence="2"/>
<dbReference type="InterPro" id="IPR000673">
    <property type="entry name" value="Sig_transdc_resp-reg_Me-estase"/>
</dbReference>
<dbReference type="SUPFAM" id="SSF52738">
    <property type="entry name" value="Methylesterase CheB, C-terminal domain"/>
    <property type="match status" value="1"/>
</dbReference>
<dbReference type="NCBIfam" id="NF001965">
    <property type="entry name" value="PRK00742.1"/>
    <property type="match status" value="1"/>
</dbReference>
<comment type="catalytic activity">
    <reaction evidence="3">
        <text>[protein]-L-glutamate 5-O-methyl ester + H2O = L-glutamyl-[protein] + methanol + H(+)</text>
        <dbReference type="Rhea" id="RHEA:23236"/>
        <dbReference type="Rhea" id="RHEA-COMP:10208"/>
        <dbReference type="Rhea" id="RHEA-COMP:10311"/>
        <dbReference type="ChEBI" id="CHEBI:15377"/>
        <dbReference type="ChEBI" id="CHEBI:15378"/>
        <dbReference type="ChEBI" id="CHEBI:17790"/>
        <dbReference type="ChEBI" id="CHEBI:29973"/>
        <dbReference type="ChEBI" id="CHEBI:82795"/>
        <dbReference type="EC" id="3.1.1.61"/>
    </reaction>
</comment>
<dbReference type="GO" id="GO:0005737">
    <property type="term" value="C:cytoplasm"/>
    <property type="evidence" value="ECO:0007669"/>
    <property type="project" value="InterPro"/>
</dbReference>
<dbReference type="AlphaFoldDB" id="A0A3B0TAA1"/>
<dbReference type="PANTHER" id="PTHR42872">
    <property type="entry name" value="PROTEIN-GLUTAMATE METHYLESTERASE/PROTEIN-GLUTAMINE GLUTAMINASE"/>
    <property type="match status" value="1"/>
</dbReference>
<evidence type="ECO:0000259" key="5">
    <source>
        <dbReference type="PROSITE" id="PS50122"/>
    </source>
</evidence>
<dbReference type="PANTHER" id="PTHR42872:SF3">
    <property type="entry name" value="PROTEIN-GLUTAMATE METHYLESTERASE_PROTEIN-GLUTAMINE GLUTAMINASE 1"/>
    <property type="match status" value="1"/>
</dbReference>
<feature type="domain" description="CheB-type methylesterase" evidence="5">
    <location>
        <begin position="192"/>
        <end position="381"/>
    </location>
</feature>
<dbReference type="InterPro" id="IPR011006">
    <property type="entry name" value="CheY-like_superfamily"/>
</dbReference>
<dbReference type="GO" id="GO:0000156">
    <property type="term" value="F:phosphorelay response regulator activity"/>
    <property type="evidence" value="ECO:0007669"/>
    <property type="project" value="InterPro"/>
</dbReference>
<evidence type="ECO:0000256" key="3">
    <source>
        <dbReference type="ARBA" id="ARBA00048267"/>
    </source>
</evidence>
<dbReference type="PROSITE" id="PS50122">
    <property type="entry name" value="CHEB"/>
    <property type="match status" value="1"/>
</dbReference>
<feature type="domain" description="Response regulatory" evidence="4">
    <location>
        <begin position="21"/>
        <end position="139"/>
    </location>
</feature>